<feature type="region of interest" description="Disordered" evidence="11">
    <location>
        <begin position="377"/>
        <end position="423"/>
    </location>
</feature>
<dbReference type="InterPro" id="IPR000611">
    <property type="entry name" value="NPY_rcpt"/>
</dbReference>
<evidence type="ECO:0000313" key="15">
    <source>
        <dbReference type="RefSeq" id="XP_014678987.1"/>
    </source>
</evidence>
<evidence type="ECO:0000256" key="3">
    <source>
        <dbReference type="ARBA" id="ARBA00022692"/>
    </source>
</evidence>
<dbReference type="InterPro" id="IPR017452">
    <property type="entry name" value="GPCR_Rhodpsn_7TM"/>
</dbReference>
<evidence type="ECO:0000256" key="1">
    <source>
        <dbReference type="ARBA" id="ARBA00004141"/>
    </source>
</evidence>
<accession>A0ABM1F3G6</accession>
<gene>
    <name evidence="15" type="primary">LOC106818827</name>
</gene>
<evidence type="ECO:0000256" key="6">
    <source>
        <dbReference type="ARBA" id="ARBA00023136"/>
    </source>
</evidence>
<feature type="transmembrane region" description="Helical" evidence="12">
    <location>
        <begin position="164"/>
        <end position="187"/>
    </location>
</feature>
<dbReference type="Pfam" id="PF00001">
    <property type="entry name" value="7tm_1"/>
    <property type="match status" value="1"/>
</dbReference>
<dbReference type="RefSeq" id="XP_014678987.1">
    <property type="nucleotide sequence ID" value="XM_014823501.1"/>
</dbReference>
<organism evidence="14 15">
    <name type="scientific">Priapulus caudatus</name>
    <name type="common">Priapulid worm</name>
    <dbReference type="NCBI Taxonomy" id="37621"/>
    <lineage>
        <taxon>Eukaryota</taxon>
        <taxon>Metazoa</taxon>
        <taxon>Ecdysozoa</taxon>
        <taxon>Scalidophora</taxon>
        <taxon>Priapulida</taxon>
        <taxon>Priapulimorpha</taxon>
        <taxon>Priapulimorphida</taxon>
        <taxon>Priapulidae</taxon>
        <taxon>Priapulus</taxon>
    </lineage>
</organism>
<proteinExistence type="inferred from homology"/>
<feature type="transmembrane region" description="Helical" evidence="12">
    <location>
        <begin position="119"/>
        <end position="144"/>
    </location>
</feature>
<feature type="transmembrane region" description="Helical" evidence="12">
    <location>
        <begin position="6"/>
        <end position="28"/>
    </location>
</feature>
<evidence type="ECO:0000256" key="4">
    <source>
        <dbReference type="ARBA" id="ARBA00022989"/>
    </source>
</evidence>
<keyword evidence="3 9" id="KW-0812">Transmembrane</keyword>
<feature type="domain" description="G-protein coupled receptors family 1 profile" evidence="13">
    <location>
        <begin position="19"/>
        <end position="288"/>
    </location>
</feature>
<dbReference type="PRINTS" id="PR01012">
    <property type="entry name" value="NRPEPTIDEYR"/>
</dbReference>
<feature type="compositionally biased region" description="Low complexity" evidence="11">
    <location>
        <begin position="397"/>
        <end position="423"/>
    </location>
</feature>
<keyword evidence="10" id="KW-0175">Coiled coil</keyword>
<reference evidence="15" key="1">
    <citation type="submission" date="2025-08" db="UniProtKB">
        <authorList>
            <consortium name="RefSeq"/>
        </authorList>
    </citation>
    <scope>IDENTIFICATION</scope>
</reference>
<dbReference type="InterPro" id="IPR000276">
    <property type="entry name" value="GPCR_Rhodpsn"/>
</dbReference>
<keyword evidence="8 9" id="KW-0807">Transducer</keyword>
<sequence length="423" mass="47606">MTISLIIVYIAVFVVGLVGNLFVFAVVARYRSMRTVTYTFLVNLAVGDVMVVIICMPMTLGSTVYRLWIYGDVMCRLTPFIQGVSVSVSVLTLLLVSLDRYYKIYYPMKARAIFCGRKVRAMVVSVWAASLVIMSPMLAVNAAVTDTMGVTLCRERFPSIEYKRAFDVIVFAILYVLPVAFMAFTYARISRTLWHGDARLRGNLDDSRRQIEEQERMRRTKRKLVKMIIAISVIFAVTWLPYHVVTLWLDFSRQGVDYQHNEVFIALRIYPLVQWLALSNSSVNPICYCLFSQKFRAALCLLCCRGNVSVTAAAAAVIDRNESGATERNDAASSSFMRRSMRRFSQKVRRSFGPTPTRATAAHDTVVVTNYRPVMKSYSDTTTQPHGRRYPLPDPRSLTPASLTPASLTPASLTPAPLTPAFL</sequence>
<dbReference type="PROSITE" id="PS50262">
    <property type="entry name" value="G_PROTEIN_RECEP_F1_2"/>
    <property type="match status" value="1"/>
</dbReference>
<feature type="coiled-coil region" evidence="10">
    <location>
        <begin position="197"/>
        <end position="224"/>
    </location>
</feature>
<evidence type="ECO:0000256" key="12">
    <source>
        <dbReference type="SAM" id="Phobius"/>
    </source>
</evidence>
<evidence type="ECO:0000259" key="13">
    <source>
        <dbReference type="PROSITE" id="PS50262"/>
    </source>
</evidence>
<keyword evidence="14" id="KW-1185">Reference proteome</keyword>
<dbReference type="PRINTS" id="PR00237">
    <property type="entry name" value="GPCRRHODOPSN"/>
</dbReference>
<evidence type="ECO:0000256" key="10">
    <source>
        <dbReference type="SAM" id="Coils"/>
    </source>
</evidence>
<evidence type="ECO:0000256" key="2">
    <source>
        <dbReference type="ARBA" id="ARBA00010663"/>
    </source>
</evidence>
<name>A0ABM1F3G6_PRICU</name>
<protein>
    <submittedName>
        <fullName evidence="15">Neuropeptide FF receptor 2-like</fullName>
    </submittedName>
</protein>
<dbReference type="PANTHER" id="PTHR45695">
    <property type="entry name" value="LEUCOKININ RECEPTOR-RELATED"/>
    <property type="match status" value="1"/>
</dbReference>
<dbReference type="SUPFAM" id="SSF81321">
    <property type="entry name" value="Family A G protein-coupled receptor-like"/>
    <property type="match status" value="1"/>
</dbReference>
<evidence type="ECO:0000256" key="5">
    <source>
        <dbReference type="ARBA" id="ARBA00023040"/>
    </source>
</evidence>
<keyword evidence="6 12" id="KW-0472">Membrane</keyword>
<evidence type="ECO:0000256" key="7">
    <source>
        <dbReference type="ARBA" id="ARBA00023170"/>
    </source>
</evidence>
<dbReference type="Gene3D" id="1.20.1070.10">
    <property type="entry name" value="Rhodopsin 7-helix transmembrane proteins"/>
    <property type="match status" value="1"/>
</dbReference>
<feature type="transmembrane region" description="Helical" evidence="12">
    <location>
        <begin position="224"/>
        <end position="249"/>
    </location>
</feature>
<evidence type="ECO:0000313" key="14">
    <source>
        <dbReference type="Proteomes" id="UP000695022"/>
    </source>
</evidence>
<keyword evidence="7 9" id="KW-0675">Receptor</keyword>
<dbReference type="Proteomes" id="UP000695022">
    <property type="component" value="Unplaced"/>
</dbReference>
<dbReference type="PANTHER" id="PTHR45695:SF9">
    <property type="entry name" value="LEUCOKININ RECEPTOR"/>
    <property type="match status" value="1"/>
</dbReference>
<dbReference type="CDD" id="cd14993">
    <property type="entry name" value="7tmA_CCKR-like"/>
    <property type="match status" value="1"/>
</dbReference>
<feature type="transmembrane region" description="Helical" evidence="12">
    <location>
        <begin position="40"/>
        <end position="60"/>
    </location>
</feature>
<comment type="subcellular location">
    <subcellularLocation>
        <location evidence="1">Membrane</location>
        <topology evidence="1">Multi-pass membrane protein</topology>
    </subcellularLocation>
</comment>
<comment type="similarity">
    <text evidence="2 9">Belongs to the G-protein coupled receptor 1 family.</text>
</comment>
<feature type="transmembrane region" description="Helical" evidence="12">
    <location>
        <begin position="80"/>
        <end position="98"/>
    </location>
</feature>
<evidence type="ECO:0000256" key="9">
    <source>
        <dbReference type="RuleBase" id="RU000688"/>
    </source>
</evidence>
<dbReference type="PROSITE" id="PS00237">
    <property type="entry name" value="G_PROTEIN_RECEP_F1_1"/>
    <property type="match status" value="1"/>
</dbReference>
<keyword evidence="4 12" id="KW-1133">Transmembrane helix</keyword>
<evidence type="ECO:0000256" key="8">
    <source>
        <dbReference type="ARBA" id="ARBA00023224"/>
    </source>
</evidence>
<evidence type="ECO:0000256" key="11">
    <source>
        <dbReference type="SAM" id="MobiDB-lite"/>
    </source>
</evidence>
<keyword evidence="5 9" id="KW-0297">G-protein coupled receptor</keyword>
<dbReference type="GeneID" id="106818827"/>